<feature type="region of interest" description="Disordered" evidence="9">
    <location>
        <begin position="140"/>
        <end position="234"/>
    </location>
</feature>
<protein>
    <submittedName>
        <fullName evidence="11">Uncharacterized protein</fullName>
    </submittedName>
</protein>
<dbReference type="RefSeq" id="XP_053021825.1">
    <property type="nucleotide sequence ID" value="XM_053170656.1"/>
</dbReference>
<feature type="compositionally biased region" description="Low complexity" evidence="9">
    <location>
        <begin position="370"/>
        <end position="382"/>
    </location>
</feature>
<feature type="compositionally biased region" description="Polar residues" evidence="9">
    <location>
        <begin position="207"/>
        <end position="234"/>
    </location>
</feature>
<evidence type="ECO:0000256" key="5">
    <source>
        <dbReference type="ARBA" id="ARBA00023065"/>
    </source>
</evidence>
<dbReference type="GeneID" id="77811551"/>
<keyword evidence="7" id="KW-0139">CF(1)</keyword>
<sequence>MWLKKQTTETSVALKYGWMLKYLESTPNHLAALDNEEQSVPWQTHLAQKVTNRDSQNAKSPPLVKREFFGNDVEQGVITLRSQHYNRPSAELNDPNIPPLVILPAESLTSPSGSAIKGQADFNFENELLAKFLGDVNLSTEKQTTGNPESVSDGSTSKISTPTTLGSQLLPPSIRNKGSSDSPSIKSPTPENQRSVATDLKEFDAQGSRSLPQDSGSTSKNQNGSTSKNQNDSTKIIPQPWLIGTSCVLLVAAIILCIALKKRLYQVSFKPFKIHKAPKSAGSGKSGKSGQKPKISQPSRPYSSPQIANSPTEERLISPCNQNRETFGSIVAELSPNPALSVKRNPQSSSNRGIIDRLRRLFRFQDAKGTKSTSSSTQASISRPDAEKLDNSQPPLPEIYLSHPDPVHQKSNTPSDYHKLMDGTQQENHGLSVSAMSPLKSSPIIQFNEIHPETQKSNIVLSFNQIGKQVPNFANACVIANLIEEKKLGFDKFKFIHNKWISALSYEATVVDVYNMDNLKLAL</sequence>
<comment type="subcellular location">
    <subcellularLocation>
        <location evidence="1">Membrane</location>
        <topology evidence="1">Peripheral membrane protein</topology>
    </subcellularLocation>
</comment>
<dbReference type="SUPFAM" id="SSF52943">
    <property type="entry name" value="ATP synthase (F1-ATPase), gamma subunit"/>
    <property type="match status" value="1"/>
</dbReference>
<evidence type="ECO:0000256" key="10">
    <source>
        <dbReference type="SAM" id="Phobius"/>
    </source>
</evidence>
<keyword evidence="4" id="KW-0375">Hydrogen ion transport</keyword>
<evidence type="ECO:0000313" key="11">
    <source>
        <dbReference type="EMBL" id="WAQ86270.1"/>
    </source>
</evidence>
<accession>A0ABY7CR65</accession>
<keyword evidence="10" id="KW-1133">Transmembrane helix</keyword>
<dbReference type="Proteomes" id="UP001164743">
    <property type="component" value="Chromosome 6A"/>
</dbReference>
<organism evidence="11 12">
    <name type="scientific">Puccinia triticina</name>
    <dbReference type="NCBI Taxonomy" id="208348"/>
    <lineage>
        <taxon>Eukaryota</taxon>
        <taxon>Fungi</taxon>
        <taxon>Dikarya</taxon>
        <taxon>Basidiomycota</taxon>
        <taxon>Pucciniomycotina</taxon>
        <taxon>Pucciniomycetes</taxon>
        <taxon>Pucciniales</taxon>
        <taxon>Pucciniaceae</taxon>
        <taxon>Puccinia</taxon>
    </lineage>
</organism>
<feature type="transmembrane region" description="Helical" evidence="10">
    <location>
        <begin position="241"/>
        <end position="260"/>
    </location>
</feature>
<proteinExistence type="inferred from homology"/>
<feature type="region of interest" description="Disordered" evidence="9">
    <location>
        <begin position="366"/>
        <end position="414"/>
    </location>
</feature>
<evidence type="ECO:0000256" key="1">
    <source>
        <dbReference type="ARBA" id="ARBA00004170"/>
    </source>
</evidence>
<evidence type="ECO:0000256" key="8">
    <source>
        <dbReference type="ARBA" id="ARBA00023310"/>
    </source>
</evidence>
<keyword evidence="8" id="KW-0066">ATP synthesis</keyword>
<dbReference type="EMBL" id="CP110426">
    <property type="protein sequence ID" value="WAQ86270.1"/>
    <property type="molecule type" value="Genomic_DNA"/>
</dbReference>
<keyword evidence="6 10" id="KW-0472">Membrane</keyword>
<keyword evidence="10" id="KW-0812">Transmembrane</keyword>
<feature type="compositionally biased region" description="Polar residues" evidence="9">
    <location>
        <begin position="140"/>
        <end position="167"/>
    </location>
</feature>
<keyword evidence="12" id="KW-1185">Reference proteome</keyword>
<feature type="region of interest" description="Disordered" evidence="9">
    <location>
        <begin position="276"/>
        <end position="320"/>
    </location>
</feature>
<dbReference type="Gene3D" id="3.40.1380.10">
    <property type="match status" value="1"/>
</dbReference>
<dbReference type="InterPro" id="IPR035968">
    <property type="entry name" value="ATP_synth_F1_ATPase_gsu"/>
</dbReference>
<evidence type="ECO:0000256" key="7">
    <source>
        <dbReference type="ARBA" id="ARBA00023196"/>
    </source>
</evidence>
<evidence type="ECO:0000256" key="4">
    <source>
        <dbReference type="ARBA" id="ARBA00022781"/>
    </source>
</evidence>
<feature type="compositionally biased region" description="Polar residues" evidence="9">
    <location>
        <begin position="296"/>
        <end position="311"/>
    </location>
</feature>
<keyword evidence="3" id="KW-0813">Transport</keyword>
<evidence type="ECO:0000256" key="9">
    <source>
        <dbReference type="SAM" id="MobiDB-lite"/>
    </source>
</evidence>
<keyword evidence="5" id="KW-0406">Ion transport</keyword>
<feature type="compositionally biased region" description="Polar residues" evidence="9">
    <location>
        <begin position="176"/>
        <end position="196"/>
    </location>
</feature>
<evidence type="ECO:0000256" key="2">
    <source>
        <dbReference type="ARBA" id="ARBA00007681"/>
    </source>
</evidence>
<gene>
    <name evidence="11" type="ORF">PtA15_6A902</name>
</gene>
<evidence type="ECO:0000256" key="3">
    <source>
        <dbReference type="ARBA" id="ARBA00022448"/>
    </source>
</evidence>
<feature type="compositionally biased region" description="Low complexity" evidence="9">
    <location>
        <begin position="279"/>
        <end position="294"/>
    </location>
</feature>
<reference evidence="11" key="1">
    <citation type="submission" date="2022-10" db="EMBL/GenBank/DDBJ databases">
        <title>Puccinia triticina Genome sequencing and assembly.</title>
        <authorList>
            <person name="Li C."/>
        </authorList>
    </citation>
    <scope>NUCLEOTIDE SEQUENCE</scope>
    <source>
        <strain evidence="11">Pt15</strain>
    </source>
</reference>
<evidence type="ECO:0000313" key="12">
    <source>
        <dbReference type="Proteomes" id="UP001164743"/>
    </source>
</evidence>
<comment type="similarity">
    <text evidence="2">Belongs to the ATPase gamma chain family.</text>
</comment>
<name>A0ABY7CR65_9BASI</name>
<evidence type="ECO:0000256" key="6">
    <source>
        <dbReference type="ARBA" id="ARBA00023136"/>
    </source>
</evidence>